<protein>
    <submittedName>
        <fullName evidence="1">Uncharacterized protein</fullName>
    </submittedName>
</protein>
<dbReference type="Proteomes" id="UP001066276">
    <property type="component" value="Chromosome 6"/>
</dbReference>
<keyword evidence="2" id="KW-1185">Reference proteome</keyword>
<accession>A0AAV7R3W6</accession>
<reference evidence="1" key="1">
    <citation type="journal article" date="2022" name="bioRxiv">
        <title>Sequencing and chromosome-scale assembly of the giantPleurodeles waltlgenome.</title>
        <authorList>
            <person name="Brown T."/>
            <person name="Elewa A."/>
            <person name="Iarovenko S."/>
            <person name="Subramanian E."/>
            <person name="Araus A.J."/>
            <person name="Petzold A."/>
            <person name="Susuki M."/>
            <person name="Suzuki K.-i.T."/>
            <person name="Hayashi T."/>
            <person name="Toyoda A."/>
            <person name="Oliveira C."/>
            <person name="Osipova E."/>
            <person name="Leigh N.D."/>
            <person name="Simon A."/>
            <person name="Yun M.H."/>
        </authorList>
    </citation>
    <scope>NUCLEOTIDE SEQUENCE</scope>
    <source>
        <strain evidence="1">20211129_DDA</strain>
        <tissue evidence="1">Liver</tissue>
    </source>
</reference>
<gene>
    <name evidence="1" type="ORF">NDU88_013244</name>
</gene>
<dbReference type="AlphaFoldDB" id="A0AAV7R3W6"/>
<evidence type="ECO:0000313" key="1">
    <source>
        <dbReference type="EMBL" id="KAJ1146993.1"/>
    </source>
</evidence>
<organism evidence="1 2">
    <name type="scientific">Pleurodeles waltl</name>
    <name type="common">Iberian ribbed newt</name>
    <dbReference type="NCBI Taxonomy" id="8319"/>
    <lineage>
        <taxon>Eukaryota</taxon>
        <taxon>Metazoa</taxon>
        <taxon>Chordata</taxon>
        <taxon>Craniata</taxon>
        <taxon>Vertebrata</taxon>
        <taxon>Euteleostomi</taxon>
        <taxon>Amphibia</taxon>
        <taxon>Batrachia</taxon>
        <taxon>Caudata</taxon>
        <taxon>Salamandroidea</taxon>
        <taxon>Salamandridae</taxon>
        <taxon>Pleurodelinae</taxon>
        <taxon>Pleurodeles</taxon>
    </lineage>
</organism>
<name>A0AAV7R3W6_PLEWA</name>
<dbReference type="EMBL" id="JANPWB010000010">
    <property type="protein sequence ID" value="KAJ1146993.1"/>
    <property type="molecule type" value="Genomic_DNA"/>
</dbReference>
<sequence length="98" mass="10646">MNQGLLQRSRKETLKASALFITTQPPEIEGTVMSVGVVTDNGLMYCSLCLVRGTPGYKLKYWPGACTRRGSSLTQGIRYCSVLEPGHVYDSTEQGTAA</sequence>
<evidence type="ECO:0000313" key="2">
    <source>
        <dbReference type="Proteomes" id="UP001066276"/>
    </source>
</evidence>
<comment type="caution">
    <text evidence="1">The sequence shown here is derived from an EMBL/GenBank/DDBJ whole genome shotgun (WGS) entry which is preliminary data.</text>
</comment>
<proteinExistence type="predicted"/>